<dbReference type="Pfam" id="PF06983">
    <property type="entry name" value="3-dmu-9_3-mt"/>
    <property type="match status" value="1"/>
</dbReference>
<dbReference type="Proteomes" id="UP000742460">
    <property type="component" value="Unassembled WGS sequence"/>
</dbReference>
<reference evidence="2" key="1">
    <citation type="journal article" date="2021" name="PeerJ">
        <title>Extensive microbial diversity within the chicken gut microbiome revealed by metagenomics and culture.</title>
        <authorList>
            <person name="Gilroy R."/>
            <person name="Ravi A."/>
            <person name="Getino M."/>
            <person name="Pursley I."/>
            <person name="Horton D.L."/>
            <person name="Alikhan N.F."/>
            <person name="Baker D."/>
            <person name="Gharbi K."/>
            <person name="Hall N."/>
            <person name="Watson M."/>
            <person name="Adriaenssens E.M."/>
            <person name="Foster-Nyarko E."/>
            <person name="Jarju S."/>
            <person name="Secka A."/>
            <person name="Antonio M."/>
            <person name="Oren A."/>
            <person name="Chaudhuri R.R."/>
            <person name="La Ragione R."/>
            <person name="Hildebrand F."/>
            <person name="Pallen M.J."/>
        </authorList>
    </citation>
    <scope>NUCLEOTIDE SEQUENCE</scope>
    <source>
        <strain evidence="2">ChiGjej5B5-22894</strain>
    </source>
</reference>
<dbReference type="AlphaFoldDB" id="A0A921MXK9"/>
<reference evidence="2" key="2">
    <citation type="submission" date="2021-09" db="EMBL/GenBank/DDBJ databases">
        <authorList>
            <person name="Gilroy R."/>
        </authorList>
    </citation>
    <scope>NUCLEOTIDE SEQUENCE</scope>
    <source>
        <strain evidence="2">ChiGjej5B5-22894</strain>
    </source>
</reference>
<feature type="domain" description="PhnB-like" evidence="1">
    <location>
        <begin position="4"/>
        <end position="122"/>
    </location>
</feature>
<dbReference type="Gene3D" id="3.10.180.10">
    <property type="entry name" value="2,3-Dihydroxybiphenyl 1,2-Dioxygenase, domain 1"/>
    <property type="match status" value="1"/>
</dbReference>
<proteinExistence type="predicted"/>
<evidence type="ECO:0000313" key="2">
    <source>
        <dbReference type="EMBL" id="HJG92011.1"/>
    </source>
</evidence>
<dbReference type="PANTHER" id="PTHR33990:SF2">
    <property type="entry name" value="PHNB-LIKE DOMAIN-CONTAINING PROTEIN"/>
    <property type="match status" value="1"/>
</dbReference>
<organism evidence="2 3">
    <name type="scientific">Brachybacterium massiliense</name>
    <dbReference type="NCBI Taxonomy" id="1755098"/>
    <lineage>
        <taxon>Bacteria</taxon>
        <taxon>Bacillati</taxon>
        <taxon>Actinomycetota</taxon>
        <taxon>Actinomycetes</taxon>
        <taxon>Micrococcales</taxon>
        <taxon>Dermabacteraceae</taxon>
        <taxon>Brachybacterium</taxon>
    </lineage>
</organism>
<dbReference type="InterPro" id="IPR029068">
    <property type="entry name" value="Glyas_Bleomycin-R_OHBP_Dase"/>
</dbReference>
<dbReference type="PIRSF" id="PIRSF021700">
    <property type="entry name" value="3_dmu_93_MTrfase"/>
    <property type="match status" value="1"/>
</dbReference>
<dbReference type="SUPFAM" id="SSF54593">
    <property type="entry name" value="Glyoxalase/Bleomycin resistance protein/Dihydroxybiphenyl dioxygenase"/>
    <property type="match status" value="1"/>
</dbReference>
<sequence length="167" mass="18291">MTTVRTCLWFDGGVDEAADFYVSLLPGARVLERMPYTPVPDSPADPPADGGSLVVVIELGGAQYTLLNGGPHFPQSEAVSIELIVEDQAEVDRLWDAIVRNGGEESQCGWCRDRWRISWQIVPRRLYELLGESPAVAAAVTAEMYTQRKLDVTRLDAAAESARTVSP</sequence>
<dbReference type="EMBL" id="DYUE01000226">
    <property type="protein sequence ID" value="HJG92011.1"/>
    <property type="molecule type" value="Genomic_DNA"/>
</dbReference>
<comment type="caution">
    <text evidence="2">The sequence shown here is derived from an EMBL/GenBank/DDBJ whole genome shotgun (WGS) entry which is preliminary data.</text>
</comment>
<dbReference type="InterPro" id="IPR028973">
    <property type="entry name" value="PhnB-like"/>
</dbReference>
<gene>
    <name evidence="2" type="ORF">K8V81_09850</name>
</gene>
<protein>
    <submittedName>
        <fullName evidence="2">VOC family protein</fullName>
    </submittedName>
</protein>
<dbReference type="InterPro" id="IPR009725">
    <property type="entry name" value="3_dmu_93_MTrfase"/>
</dbReference>
<accession>A0A921MXK9</accession>
<dbReference type="PANTHER" id="PTHR33990">
    <property type="entry name" value="PROTEIN YJDN-RELATED"/>
    <property type="match status" value="1"/>
</dbReference>
<dbReference type="CDD" id="cd06588">
    <property type="entry name" value="PhnB_like"/>
    <property type="match status" value="1"/>
</dbReference>
<evidence type="ECO:0000313" key="3">
    <source>
        <dbReference type="Proteomes" id="UP000742460"/>
    </source>
</evidence>
<name>A0A921MXK9_9MICO</name>
<evidence type="ECO:0000259" key="1">
    <source>
        <dbReference type="Pfam" id="PF06983"/>
    </source>
</evidence>